<feature type="region of interest" description="Disordered" evidence="4">
    <location>
        <begin position="324"/>
        <end position="371"/>
    </location>
</feature>
<protein>
    <submittedName>
        <fullName evidence="6">Alpha/beta hydrolase</fullName>
    </submittedName>
</protein>
<dbReference type="Pfam" id="PF07859">
    <property type="entry name" value="Abhydrolase_3"/>
    <property type="match status" value="1"/>
</dbReference>
<comment type="similarity">
    <text evidence="1">Belongs to the 'GDXG' lipolytic enzyme family.</text>
</comment>
<evidence type="ECO:0000259" key="5">
    <source>
        <dbReference type="Pfam" id="PF07859"/>
    </source>
</evidence>
<dbReference type="InterPro" id="IPR029058">
    <property type="entry name" value="AB_hydrolase_fold"/>
</dbReference>
<dbReference type="PROSITE" id="PS01173">
    <property type="entry name" value="LIPASE_GDXG_HIS"/>
    <property type="match status" value="1"/>
</dbReference>
<evidence type="ECO:0000313" key="6">
    <source>
        <dbReference type="EMBL" id="OUC99138.1"/>
    </source>
</evidence>
<evidence type="ECO:0000256" key="3">
    <source>
        <dbReference type="PROSITE-ProRule" id="PRU10038"/>
    </source>
</evidence>
<comment type="caution">
    <text evidence="6">The sequence shown here is derived from an EMBL/GenBank/DDBJ whole genome shotgun (WGS) entry which is preliminary data.</text>
</comment>
<name>A0A243RVB6_9ACTN</name>
<dbReference type="EMBL" id="NGFP01000011">
    <property type="protein sequence ID" value="OUC99138.1"/>
    <property type="molecule type" value="Genomic_DNA"/>
</dbReference>
<dbReference type="PANTHER" id="PTHR48081">
    <property type="entry name" value="AB HYDROLASE SUPERFAMILY PROTEIN C4A8.06C"/>
    <property type="match status" value="1"/>
</dbReference>
<evidence type="ECO:0000256" key="1">
    <source>
        <dbReference type="ARBA" id="ARBA00010515"/>
    </source>
</evidence>
<evidence type="ECO:0000313" key="7">
    <source>
        <dbReference type="Proteomes" id="UP000194761"/>
    </source>
</evidence>
<dbReference type="SUPFAM" id="SSF53474">
    <property type="entry name" value="alpha/beta-Hydrolases"/>
    <property type="match status" value="1"/>
</dbReference>
<dbReference type="InterPro" id="IPR013094">
    <property type="entry name" value="AB_hydrolase_3"/>
</dbReference>
<proteinExistence type="inferred from homology"/>
<accession>A0A243RVB6</accession>
<dbReference type="PANTHER" id="PTHR48081:SF8">
    <property type="entry name" value="ALPHA_BETA HYDROLASE FOLD-3 DOMAIN-CONTAINING PROTEIN-RELATED"/>
    <property type="match status" value="1"/>
</dbReference>
<dbReference type="InterPro" id="IPR050300">
    <property type="entry name" value="GDXG_lipolytic_enzyme"/>
</dbReference>
<dbReference type="RefSeq" id="WP_086568379.1">
    <property type="nucleotide sequence ID" value="NZ_NGFP01000011.1"/>
</dbReference>
<dbReference type="PROSITE" id="PS01174">
    <property type="entry name" value="LIPASE_GDXG_SER"/>
    <property type="match status" value="1"/>
</dbReference>
<dbReference type="Gene3D" id="3.40.50.1820">
    <property type="entry name" value="alpha/beta hydrolase"/>
    <property type="match status" value="1"/>
</dbReference>
<dbReference type="InterPro" id="IPR002168">
    <property type="entry name" value="Lipase_GDXG_HIS_AS"/>
</dbReference>
<dbReference type="InterPro" id="IPR033140">
    <property type="entry name" value="Lipase_GDXG_put_SER_AS"/>
</dbReference>
<keyword evidence="7" id="KW-1185">Reference proteome</keyword>
<gene>
    <name evidence="6" type="ORF">CA984_04330</name>
</gene>
<evidence type="ECO:0000256" key="4">
    <source>
        <dbReference type="SAM" id="MobiDB-lite"/>
    </source>
</evidence>
<dbReference type="Proteomes" id="UP000194761">
    <property type="component" value="Unassembled WGS sequence"/>
</dbReference>
<evidence type="ECO:0000256" key="2">
    <source>
        <dbReference type="ARBA" id="ARBA00022801"/>
    </source>
</evidence>
<feature type="domain" description="Alpha/beta hydrolase fold-3" evidence="5">
    <location>
        <begin position="92"/>
        <end position="291"/>
    </location>
</feature>
<sequence length="371" mass="39397">MHDEIDVDVCPGYPVSWQAAALNTVMRGTLKPISGLLLRADIGVVAASRIVALADRVPLPVPAHVSIVKEPLGTCSGEWVRAGQGLDEGRAVLYFHGGGYFLCSPATHRPITWRLSAAAGCPVLAVDYRQGPAHTLAESLEDAAAAYACLLERGYDPAGILFAGDSAGGHLTLATLLALRDRGLPLPSAAVCLSPWTDLTDAPRRVNRLLDPMIPAGRVGWLARRWTARLDPRDPLVSPVFGDYTGLPPLMIVTGSTEVLRDEGRRVAERARAGGVPVTYEEWRRMPHVFAILADLVPEARQVFRHIARFLAAVRDLPARDLPDLGPGPDLSDPELPGLSPDPCLGPDLPDLGPGLGPGLSDPELPGSAAA</sequence>
<dbReference type="AlphaFoldDB" id="A0A243RVB6"/>
<feature type="active site" evidence="3">
    <location>
        <position position="166"/>
    </location>
</feature>
<keyword evidence="2 6" id="KW-0378">Hydrolase</keyword>
<dbReference type="GO" id="GO:0016787">
    <property type="term" value="F:hydrolase activity"/>
    <property type="evidence" value="ECO:0007669"/>
    <property type="project" value="UniProtKB-KW"/>
</dbReference>
<organism evidence="6 7">
    <name type="scientific">Streptosporangium minutum</name>
    <dbReference type="NCBI Taxonomy" id="569862"/>
    <lineage>
        <taxon>Bacteria</taxon>
        <taxon>Bacillati</taxon>
        <taxon>Actinomycetota</taxon>
        <taxon>Actinomycetes</taxon>
        <taxon>Streptosporangiales</taxon>
        <taxon>Streptosporangiaceae</taxon>
        <taxon>Streptosporangium</taxon>
    </lineage>
</organism>
<reference evidence="6 7" key="1">
    <citation type="submission" date="2017-05" db="EMBL/GenBank/DDBJ databases">
        <title>Biotechnological potential of actinobacteria isolated from South African environments.</title>
        <authorList>
            <person name="Le Roes-Hill M."/>
            <person name="Prins A."/>
            <person name="Durrell K.A."/>
        </authorList>
    </citation>
    <scope>NUCLEOTIDE SEQUENCE [LARGE SCALE GENOMIC DNA]</scope>
    <source>
        <strain evidence="6">M26</strain>
    </source>
</reference>